<keyword evidence="3 6" id="KW-0812">Transmembrane</keyword>
<proteinExistence type="predicted"/>
<dbReference type="Pfam" id="PF03706">
    <property type="entry name" value="LPG_synthase_TM"/>
    <property type="match status" value="1"/>
</dbReference>
<evidence type="ECO:0000256" key="4">
    <source>
        <dbReference type="ARBA" id="ARBA00022989"/>
    </source>
</evidence>
<dbReference type="NCBIfam" id="TIGR00374">
    <property type="entry name" value="flippase-like domain"/>
    <property type="match status" value="1"/>
</dbReference>
<protein>
    <recommendedName>
        <fullName evidence="9">Flippase-like domain-containing protein</fullName>
    </recommendedName>
</protein>
<feature type="transmembrane region" description="Helical" evidence="6">
    <location>
        <begin position="121"/>
        <end position="143"/>
    </location>
</feature>
<keyword evidence="4 6" id="KW-1133">Transmembrane helix</keyword>
<evidence type="ECO:0000256" key="3">
    <source>
        <dbReference type="ARBA" id="ARBA00022692"/>
    </source>
</evidence>
<evidence type="ECO:0000256" key="2">
    <source>
        <dbReference type="ARBA" id="ARBA00022475"/>
    </source>
</evidence>
<feature type="transmembrane region" description="Helical" evidence="6">
    <location>
        <begin position="235"/>
        <end position="262"/>
    </location>
</feature>
<reference evidence="7" key="1">
    <citation type="journal article" date="2022" name="Int. J. Syst. Evol. Microbiol.">
        <title>Pseudomonas aegrilactucae sp. nov. and Pseudomonas morbosilactucae sp. nov., pathogens causing bacterial rot of lettuce in Japan.</title>
        <authorList>
            <person name="Sawada H."/>
            <person name="Fujikawa T."/>
            <person name="Satou M."/>
        </authorList>
    </citation>
    <scope>NUCLEOTIDE SEQUENCE</scope>
    <source>
        <strain evidence="7">0166_1</strain>
    </source>
</reference>
<keyword evidence="2" id="KW-1003">Cell membrane</keyword>
<evidence type="ECO:0000256" key="1">
    <source>
        <dbReference type="ARBA" id="ARBA00004651"/>
    </source>
</evidence>
<comment type="subcellular location">
    <subcellularLocation>
        <location evidence="1">Cell membrane</location>
        <topology evidence="1">Multi-pass membrane protein</topology>
    </subcellularLocation>
</comment>
<dbReference type="KEGG" id="sbae:DSM104329_01169"/>
<keyword evidence="5 6" id="KW-0472">Membrane</keyword>
<feature type="transmembrane region" description="Helical" evidence="6">
    <location>
        <begin position="149"/>
        <end position="180"/>
    </location>
</feature>
<accession>A0A9E6XUL0</accession>
<organism evidence="7 8">
    <name type="scientific">Capillimicrobium parvum</name>
    <dbReference type="NCBI Taxonomy" id="2884022"/>
    <lineage>
        <taxon>Bacteria</taxon>
        <taxon>Bacillati</taxon>
        <taxon>Actinomycetota</taxon>
        <taxon>Thermoleophilia</taxon>
        <taxon>Solirubrobacterales</taxon>
        <taxon>Capillimicrobiaceae</taxon>
        <taxon>Capillimicrobium</taxon>
    </lineage>
</organism>
<feature type="transmembrane region" description="Helical" evidence="6">
    <location>
        <begin position="282"/>
        <end position="303"/>
    </location>
</feature>
<evidence type="ECO:0008006" key="9">
    <source>
        <dbReference type="Google" id="ProtNLM"/>
    </source>
</evidence>
<dbReference type="InterPro" id="IPR022791">
    <property type="entry name" value="L-PG_synthase/AglD"/>
</dbReference>
<evidence type="ECO:0000256" key="6">
    <source>
        <dbReference type="SAM" id="Phobius"/>
    </source>
</evidence>
<dbReference type="RefSeq" id="WP_259314453.1">
    <property type="nucleotide sequence ID" value="NZ_CP087164.1"/>
</dbReference>
<evidence type="ECO:0000256" key="5">
    <source>
        <dbReference type="ARBA" id="ARBA00023136"/>
    </source>
</evidence>
<keyword evidence="8" id="KW-1185">Reference proteome</keyword>
<evidence type="ECO:0000313" key="7">
    <source>
        <dbReference type="EMBL" id="UGS34787.1"/>
    </source>
</evidence>
<feature type="transmembrane region" description="Helical" evidence="6">
    <location>
        <begin position="41"/>
        <end position="60"/>
    </location>
</feature>
<dbReference type="Proteomes" id="UP001162834">
    <property type="component" value="Chromosome"/>
</dbReference>
<name>A0A9E6XUL0_9ACTN</name>
<dbReference type="AlphaFoldDB" id="A0A9E6XUL0"/>
<dbReference type="GO" id="GO:0005886">
    <property type="term" value="C:plasma membrane"/>
    <property type="evidence" value="ECO:0007669"/>
    <property type="project" value="UniProtKB-SubCell"/>
</dbReference>
<dbReference type="EMBL" id="CP087164">
    <property type="protein sequence ID" value="UGS34787.1"/>
    <property type="molecule type" value="Genomic_DNA"/>
</dbReference>
<sequence>MGRVPRTVLLLLVTGISLYLVFPSLLQVLSAWPQLKTLEPLWFIAMVVAEALSFVALWVLQRLALRTDDTYAVATSQLAGNAFGRIVPGGGAAAGALQYKMLVQSGTPGGTAASGLTASSLLVFAVLLALPVFALPAVIRGVVSTSNHLVIAALAGMVLFAAMFAVGAVLLSVDGTLAWVGRVVQRIRNRVWHRREPMTNLPGRLLAERDLILGVLGARWWEALLATMGRWFFDYLALVAALAAVGTTIPRPSLVLLAFVAAQLLSQIPLTPGGLGFVEAGLTGTLALAGVPGGAAVVVSLAYRLASYWLPLPAGLAAWIMHRRRYGGDTEPGDADPQPDLA</sequence>
<evidence type="ECO:0000313" key="8">
    <source>
        <dbReference type="Proteomes" id="UP001162834"/>
    </source>
</evidence>
<gene>
    <name evidence="7" type="ORF">DSM104329_01169</name>
</gene>
<dbReference type="PANTHER" id="PTHR39087">
    <property type="entry name" value="UPF0104 MEMBRANE PROTEIN MJ1595"/>
    <property type="match status" value="1"/>
</dbReference>
<dbReference type="PANTHER" id="PTHR39087:SF2">
    <property type="entry name" value="UPF0104 MEMBRANE PROTEIN MJ1595"/>
    <property type="match status" value="1"/>
</dbReference>